<dbReference type="GO" id="GO:0005634">
    <property type="term" value="C:nucleus"/>
    <property type="evidence" value="ECO:0007669"/>
    <property type="project" value="Ensembl"/>
</dbReference>
<feature type="compositionally biased region" description="Polar residues" evidence="1">
    <location>
        <begin position="243"/>
        <end position="259"/>
    </location>
</feature>
<feature type="compositionally biased region" description="Basic and acidic residues" evidence="1">
    <location>
        <begin position="1450"/>
        <end position="1464"/>
    </location>
</feature>
<evidence type="ECO:0000313" key="3">
    <source>
        <dbReference type="Proteomes" id="UP000694386"/>
    </source>
</evidence>
<feature type="region of interest" description="Disordered" evidence="1">
    <location>
        <begin position="797"/>
        <end position="823"/>
    </location>
</feature>
<dbReference type="PANTHER" id="PTHR21604:SF0">
    <property type="entry name" value="RETROELEMENT SILENCING FACTOR 1"/>
    <property type="match status" value="1"/>
</dbReference>
<feature type="region of interest" description="Disordered" evidence="1">
    <location>
        <begin position="243"/>
        <end position="301"/>
    </location>
</feature>
<feature type="compositionally biased region" description="Polar residues" evidence="1">
    <location>
        <begin position="291"/>
        <end position="300"/>
    </location>
</feature>
<protein>
    <submittedName>
        <fullName evidence="2">Retroelement silencing factor 1</fullName>
    </submittedName>
</protein>
<dbReference type="InterPro" id="IPR027866">
    <property type="entry name" value="RESF1"/>
</dbReference>
<feature type="region of interest" description="Disordered" evidence="1">
    <location>
        <begin position="1483"/>
        <end position="1511"/>
    </location>
</feature>
<organism evidence="2 3">
    <name type="scientific">Cricetulus griseus</name>
    <name type="common">Chinese hamster</name>
    <name type="synonym">Cricetulus barabensis griseus</name>
    <dbReference type="NCBI Taxonomy" id="10029"/>
    <lineage>
        <taxon>Eukaryota</taxon>
        <taxon>Metazoa</taxon>
        <taxon>Chordata</taxon>
        <taxon>Craniata</taxon>
        <taxon>Vertebrata</taxon>
        <taxon>Euteleostomi</taxon>
        <taxon>Mammalia</taxon>
        <taxon>Eutheria</taxon>
        <taxon>Euarchontoglires</taxon>
        <taxon>Glires</taxon>
        <taxon>Rodentia</taxon>
        <taxon>Myomorpha</taxon>
        <taxon>Muroidea</taxon>
        <taxon>Cricetidae</taxon>
        <taxon>Cricetinae</taxon>
        <taxon>Cricetulus</taxon>
    </lineage>
</organism>
<gene>
    <name evidence="2" type="primary">Resf1</name>
</gene>
<dbReference type="GO" id="GO:0141005">
    <property type="term" value="P:transposable element silencing by heterochromatin formation"/>
    <property type="evidence" value="ECO:0007669"/>
    <property type="project" value="Ensembl"/>
</dbReference>
<name>A0A8C2MKX6_CRIGR</name>
<feature type="region of interest" description="Disordered" evidence="1">
    <location>
        <begin position="1028"/>
        <end position="1103"/>
    </location>
</feature>
<accession>A0A8C2MKX6</accession>
<dbReference type="GO" id="GO:1990226">
    <property type="term" value="F:histone methyltransferase binding"/>
    <property type="evidence" value="ECO:0007669"/>
    <property type="project" value="Ensembl"/>
</dbReference>
<feature type="region of interest" description="Disordered" evidence="1">
    <location>
        <begin position="1"/>
        <end position="22"/>
    </location>
</feature>
<feature type="compositionally biased region" description="Basic and acidic residues" evidence="1">
    <location>
        <begin position="1028"/>
        <end position="1039"/>
    </location>
</feature>
<feature type="compositionally biased region" description="Polar residues" evidence="1">
    <location>
        <begin position="1093"/>
        <end position="1103"/>
    </location>
</feature>
<dbReference type="Ensembl" id="ENSCGRT00001024583.1">
    <property type="protein sequence ID" value="ENSCGRP00001020339.1"/>
    <property type="gene ID" value="ENSCGRG00001019529.1"/>
</dbReference>
<dbReference type="Proteomes" id="UP000694386">
    <property type="component" value="Unplaced"/>
</dbReference>
<evidence type="ECO:0000313" key="2">
    <source>
        <dbReference type="Ensembl" id="ENSCGRP00001020339.1"/>
    </source>
</evidence>
<feature type="compositionally biased region" description="Basic and acidic residues" evidence="1">
    <location>
        <begin position="1061"/>
        <end position="1091"/>
    </location>
</feature>
<evidence type="ECO:0000256" key="1">
    <source>
        <dbReference type="SAM" id="MobiDB-lite"/>
    </source>
</evidence>
<feature type="region of interest" description="Disordered" evidence="1">
    <location>
        <begin position="1447"/>
        <end position="1469"/>
    </location>
</feature>
<feature type="region of interest" description="Disordered" evidence="1">
    <location>
        <begin position="1316"/>
        <end position="1342"/>
    </location>
</feature>
<feature type="compositionally biased region" description="Basic and acidic residues" evidence="1">
    <location>
        <begin position="1487"/>
        <end position="1502"/>
    </location>
</feature>
<reference evidence="2" key="2">
    <citation type="submission" date="2025-09" db="UniProtKB">
        <authorList>
            <consortium name="Ensembl"/>
        </authorList>
    </citation>
    <scope>IDENTIFICATION</scope>
</reference>
<feature type="compositionally biased region" description="Polar residues" evidence="1">
    <location>
        <begin position="802"/>
        <end position="823"/>
    </location>
</feature>
<feature type="compositionally biased region" description="Low complexity" evidence="1">
    <location>
        <begin position="1"/>
        <end position="11"/>
    </location>
</feature>
<dbReference type="GO" id="GO:0009617">
    <property type="term" value="P:response to bacterium"/>
    <property type="evidence" value="ECO:0007669"/>
    <property type="project" value="Ensembl"/>
</dbReference>
<proteinExistence type="predicted"/>
<reference evidence="2" key="1">
    <citation type="submission" date="2025-08" db="UniProtKB">
        <authorList>
            <consortium name="Ensembl"/>
        </authorList>
    </citation>
    <scope>IDENTIFICATION</scope>
</reference>
<dbReference type="PANTHER" id="PTHR21604">
    <property type="entry name" value="RETROELEMENT SILENCING FACTOR 1"/>
    <property type="match status" value="1"/>
</dbReference>
<dbReference type="Pfam" id="PF15395">
    <property type="entry name" value="DUF4617"/>
    <property type="match status" value="1"/>
</dbReference>
<sequence>MNWNAKPENAAPNPPYSKSQSSLLQQFLMPSTTSQSSFSCLPHNQEACIYPTNSNSVSQPLLNVRSFINPPISVSNVHNRTVVASQTSVERVTYTNVKGAQQPNHNLQTVSSGVVQNAWMNSTMRNFMPSLTEATISHKPDGGPSMPYMHAPQSHLVTSDTYSVQLQMTPSNSVRGPVTYQGNYQGNPGLNHSMAGELGWVQCASSELTYPDYRPPPKQYPYLPQSFVQDTSVQKQNFVSSTSLQVKNNQLPPSTQTLPSKRPVPVSSYQYAAETSKRLPPPPYSCRYGSQHVQNSQSVSRHLPVEVPQSSEMHSSEKKKDAYKVFQQQWQSTSKNVSTIGKFCELKINTKQSYNDSAGSSGDGVHTLVQNNQEERKYSYNPSTNQILDTNVTKEKLVRDIKSLVEIKKKFSELARKIKINKKLLMAAGCSKTANTSYTEPTRHSEFSAKEMSAKRDNQCSMELLATCLSLWKNQPPKTTEENVSKPLEEKQYNASRTSTTAVGPSNPMNEVHVKNFCSGVRNSQKITTSSQTVLSVLTPVYDSSDVAVGKGTELQIAVVSPLILSDVSTVPGKELAPEVVSETVYPVVKEGSVCSLQNQQAENATVTAGLPFDVIRAVASATVSAELSLPGHKEKQHKPTQSDLDIADGSLGKHSPQGAEALPNPRDSTIVSGPILQIESICSLAEGDVSYNSQIAEIFNSVQNEPQKPSPDQQVINSQQEEQVDKVAENKDLSFLKDKCMQCTDVPHEVTEQPEPLQPLETTSDEYVEANGEILEESSKENPGEKEMTKDILCSPAAVQQDPQPQEIDTASSKSGHSFSTVNEINDENEPVSYLHDQLLELLKEFPYGIETIARPEVYVGQQKTHEILENQTGSKTGNVSGDNTDQIKITVLNSEQIKELFPEEDQPCDVDKLAEPENTKIIAEVKSLCDSQVPREESHNPGMLDLEKDKIHCCALGWLSMVYEGVPQCQCSSMEEKEKDQCSLEISNCKQGEQACNSGITIFEINPISNNSKSPLIQESEKGHFSDIHGEKIKTSETKNSSSPRVEQELTGHFSMKCYQKDKSTTKQDSSLKTEQKIKNLSSKCDKPNPLKSSKIPTPETFNVVTSNSDKNMPAFSKQDSQGSLQKKHLFQDSDPVKGHVWLLPNKDPRRRNTFLVQSVSPEKKKLKFKSGSSKLKYFEKRKMDHLLISDVEIKKKKYEKQEQNKNAGGTLKLCSTLTEPNERACAKEKIVTNSEPSDSKGSSSKSTRVITVQEYLQRKKDKHVIGNNASKNICVENVPCDSEPMKSSKHSASPSLGKLIEGQGVSAETLKEVEHNSTSHGKNLKTHRSEETRPYSVSNSKEKFYRTHPDKSYIDKAKLERLTSMSSKSSQLQVKEKRKQYLNRVAFKCTEQESICLTKLDSASKKLSKEKEKSTACAPMTKDYTHKPMLEFKLCPDVLLKNTSSIDKGDDPRPGPEKERAPVQVSGIKTTKEDWLKCIPTRTKMPESSEQTDRADSRLSKRSFSADEFETLQNPVKDSNVMFRTFKKMYLEKRSRSLGSSPVK</sequence>
<feature type="region of interest" description="Disordered" evidence="1">
    <location>
        <begin position="628"/>
        <end position="669"/>
    </location>
</feature>